<protein>
    <recommendedName>
        <fullName evidence="7">CopC domain-containing protein</fullName>
    </recommendedName>
</protein>
<keyword evidence="2" id="KW-0479">Metal-binding</keyword>
<evidence type="ECO:0000313" key="9">
    <source>
        <dbReference type="Proteomes" id="UP000637628"/>
    </source>
</evidence>
<feature type="transmembrane region" description="Helical" evidence="5">
    <location>
        <begin position="282"/>
        <end position="307"/>
    </location>
</feature>
<proteinExistence type="predicted"/>
<feature type="domain" description="CopC" evidence="7">
    <location>
        <begin position="33"/>
        <end position="137"/>
    </location>
</feature>
<dbReference type="InterPro" id="IPR032694">
    <property type="entry name" value="CopC/D"/>
</dbReference>
<feature type="transmembrane region" description="Helical" evidence="5">
    <location>
        <begin position="163"/>
        <end position="182"/>
    </location>
</feature>
<dbReference type="PANTHER" id="PTHR34820:SF4">
    <property type="entry name" value="INNER MEMBRANE PROTEIN YEBZ"/>
    <property type="match status" value="1"/>
</dbReference>
<comment type="caution">
    <text evidence="8">The sequence shown here is derived from an EMBL/GenBank/DDBJ whole genome shotgun (WGS) entry which is preliminary data.</text>
</comment>
<reference evidence="8 9" key="1">
    <citation type="submission" date="2021-01" db="EMBL/GenBank/DDBJ databases">
        <title>Whole genome shotgun sequence of Actinoplanes durhamensis NBRC 14914.</title>
        <authorList>
            <person name="Komaki H."/>
            <person name="Tamura T."/>
        </authorList>
    </citation>
    <scope>NUCLEOTIDE SEQUENCE [LARGE SCALE GENOMIC DNA]</scope>
    <source>
        <strain evidence="8 9">NBRC 14914</strain>
    </source>
</reference>
<dbReference type="PROSITE" id="PS51318">
    <property type="entry name" value="TAT"/>
    <property type="match status" value="1"/>
</dbReference>
<feature type="transmembrane region" description="Helical" evidence="5">
    <location>
        <begin position="550"/>
        <end position="569"/>
    </location>
</feature>
<keyword evidence="5" id="KW-0472">Membrane</keyword>
<dbReference type="InterPro" id="IPR014755">
    <property type="entry name" value="Cu-Rt/internalin_Ig-like"/>
</dbReference>
<dbReference type="EMBL" id="BOML01000089">
    <property type="protein sequence ID" value="GIE07781.1"/>
    <property type="molecule type" value="Genomic_DNA"/>
</dbReference>
<keyword evidence="5" id="KW-0812">Transmembrane</keyword>
<dbReference type="InterPro" id="IPR006311">
    <property type="entry name" value="TAT_signal"/>
</dbReference>
<feature type="transmembrane region" description="Helical" evidence="5">
    <location>
        <begin position="359"/>
        <end position="378"/>
    </location>
</feature>
<comment type="subcellular location">
    <subcellularLocation>
        <location evidence="1">Cell envelope</location>
    </subcellularLocation>
</comment>
<evidence type="ECO:0000256" key="1">
    <source>
        <dbReference type="ARBA" id="ARBA00004196"/>
    </source>
</evidence>
<keyword evidence="4" id="KW-0186">Copper</keyword>
<evidence type="ECO:0000313" key="8">
    <source>
        <dbReference type="EMBL" id="GIE07781.1"/>
    </source>
</evidence>
<dbReference type="InterPro" id="IPR007348">
    <property type="entry name" value="CopC_dom"/>
</dbReference>
<feature type="chain" id="PRO_5046653259" description="CopC domain-containing protein" evidence="6">
    <location>
        <begin position="25"/>
        <end position="592"/>
    </location>
</feature>
<dbReference type="Pfam" id="PF04234">
    <property type="entry name" value="CopC"/>
    <property type="match status" value="1"/>
</dbReference>
<feature type="transmembrane region" description="Helical" evidence="5">
    <location>
        <begin position="390"/>
        <end position="413"/>
    </location>
</feature>
<keyword evidence="5" id="KW-1133">Transmembrane helix</keyword>
<dbReference type="RefSeq" id="WP_203735617.1">
    <property type="nucleotide sequence ID" value="NZ_BOML01000089.1"/>
</dbReference>
<dbReference type="Proteomes" id="UP000637628">
    <property type="component" value="Unassembled WGS sequence"/>
</dbReference>
<keyword evidence="3 6" id="KW-0732">Signal</keyword>
<feature type="transmembrane region" description="Helical" evidence="5">
    <location>
        <begin position="328"/>
        <end position="353"/>
    </location>
</feature>
<feature type="transmembrane region" description="Helical" evidence="5">
    <location>
        <begin position="230"/>
        <end position="247"/>
    </location>
</feature>
<gene>
    <name evidence="8" type="ORF">Adu01nite_91310</name>
</gene>
<dbReference type="Gene3D" id="2.60.40.1220">
    <property type="match status" value="1"/>
</dbReference>
<dbReference type="InterPro" id="IPR014756">
    <property type="entry name" value="Ig_E-set"/>
</dbReference>
<feature type="transmembrane region" description="Helical" evidence="5">
    <location>
        <begin position="254"/>
        <end position="276"/>
    </location>
</feature>
<sequence>MTTRRRRAAVVLLAALAGVLGALAGPAGPASAHAYLTNSSPADGTVLASAPDMIVLSFTEQVELRATHIDLADGSNRHYVPTSLTMRRPDGEDADSEAPADIVVGLPRLPADVYHLTWRTLSSDDLHITSGNLVFGVQHQVGPAAGPPGPAGPAPVETVLRTAGLLGLLVLLGGSALAGLAGRAAGLRRRLLRVAVAGGVLALVAAPALLITQVYAGTGGLPLAELSPRWIGYELGLAVLLAAVLMARTRSRPAVAVGVAAALSTAYSGALLGHTASGSATVMAASVIHVLAAGGWAGSVLAAVLALALPGTTRSADAGLLLRAFGKLAAVCVTLLAVTGLLMAGHVVATVGALLTSPYGGLLVAKLILAAGAGLLGLRTAGRLRSHRGVPAWGLIGEGIALLGVLALAAALASAGPARGPRYESVAVATTPQVSGQVADLVDAVVIRPNRPGRNVLSVTLNETRRPALAPIGGVSVVLLAPDGREVVRPVTRTGDGLWTVTTDDIDTPGTWHVSVTVLRPGLPAATDVHTWGVAGGPPPVAPAVPLEPVTTVLAVLVALGAMTGAVLLTRRRRSAAEPAMAATEVEMALSA</sequence>
<keyword evidence="9" id="KW-1185">Reference proteome</keyword>
<feature type="transmembrane region" description="Helical" evidence="5">
    <location>
        <begin position="194"/>
        <end position="218"/>
    </location>
</feature>
<name>A0ABQ3ZD82_9ACTN</name>
<feature type="signal peptide" evidence="6">
    <location>
        <begin position="1"/>
        <end position="24"/>
    </location>
</feature>
<evidence type="ECO:0000256" key="6">
    <source>
        <dbReference type="SAM" id="SignalP"/>
    </source>
</evidence>
<evidence type="ECO:0000256" key="5">
    <source>
        <dbReference type="SAM" id="Phobius"/>
    </source>
</evidence>
<evidence type="ECO:0000256" key="4">
    <source>
        <dbReference type="ARBA" id="ARBA00023008"/>
    </source>
</evidence>
<evidence type="ECO:0000256" key="2">
    <source>
        <dbReference type="ARBA" id="ARBA00022723"/>
    </source>
</evidence>
<evidence type="ECO:0000259" key="7">
    <source>
        <dbReference type="Pfam" id="PF04234"/>
    </source>
</evidence>
<accession>A0ABQ3ZD82</accession>
<dbReference type="SUPFAM" id="SSF81296">
    <property type="entry name" value="E set domains"/>
    <property type="match status" value="1"/>
</dbReference>
<organism evidence="8 9">
    <name type="scientific">Paractinoplanes durhamensis</name>
    <dbReference type="NCBI Taxonomy" id="113563"/>
    <lineage>
        <taxon>Bacteria</taxon>
        <taxon>Bacillati</taxon>
        <taxon>Actinomycetota</taxon>
        <taxon>Actinomycetes</taxon>
        <taxon>Micromonosporales</taxon>
        <taxon>Micromonosporaceae</taxon>
        <taxon>Paractinoplanes</taxon>
    </lineage>
</organism>
<evidence type="ECO:0000256" key="3">
    <source>
        <dbReference type="ARBA" id="ARBA00022729"/>
    </source>
</evidence>
<dbReference type="PANTHER" id="PTHR34820">
    <property type="entry name" value="INNER MEMBRANE PROTEIN YEBZ"/>
    <property type="match status" value="1"/>
</dbReference>